<keyword evidence="3 4" id="KW-0663">Pyridoxal phosphate</keyword>
<name>A0A0D7W4X3_9FLAO</name>
<feature type="active site" description="Proton acceptor" evidence="2">
    <location>
        <position position="187"/>
    </location>
</feature>
<evidence type="ECO:0000256" key="4">
    <source>
        <dbReference type="RuleBase" id="RU004508"/>
    </source>
</evidence>
<feature type="modified residue" description="N6-(pyridoxal phosphate)lysine" evidence="3">
    <location>
        <position position="187"/>
    </location>
</feature>
<keyword evidence="6" id="KW-1185">Reference proteome</keyword>
<dbReference type="GO" id="GO:0000271">
    <property type="term" value="P:polysaccharide biosynthetic process"/>
    <property type="evidence" value="ECO:0007669"/>
    <property type="project" value="TreeGrafter"/>
</dbReference>
<dbReference type="Pfam" id="PF01041">
    <property type="entry name" value="DegT_DnrJ_EryC1"/>
    <property type="match status" value="1"/>
</dbReference>
<dbReference type="PANTHER" id="PTHR30244">
    <property type="entry name" value="TRANSAMINASE"/>
    <property type="match status" value="1"/>
</dbReference>
<dbReference type="Proteomes" id="UP000032361">
    <property type="component" value="Unassembled WGS sequence"/>
</dbReference>
<dbReference type="InterPro" id="IPR000653">
    <property type="entry name" value="DegT/StrS_aminotransferase"/>
</dbReference>
<dbReference type="AlphaFoldDB" id="A0A0D7W4X3"/>
<dbReference type="CDD" id="cd00616">
    <property type="entry name" value="AHBA_syn"/>
    <property type="match status" value="1"/>
</dbReference>
<comment type="similarity">
    <text evidence="1 4">Belongs to the DegT/DnrJ/EryC1 family.</text>
</comment>
<keyword evidence="5" id="KW-0808">Transferase</keyword>
<evidence type="ECO:0000256" key="1">
    <source>
        <dbReference type="ARBA" id="ARBA00037999"/>
    </source>
</evidence>
<dbReference type="Gene3D" id="3.90.1150.10">
    <property type="entry name" value="Aspartate Aminotransferase, domain 1"/>
    <property type="match status" value="1"/>
</dbReference>
<reference evidence="5 6" key="1">
    <citation type="journal article" date="2015" name="Antonie Van Leeuwenhoek">
        <title>Tamlana nanhaiensis sp. nov., isolated from surface seawater collected from the South China Sea.</title>
        <authorList>
            <person name="Liu X."/>
            <person name="Lai Q."/>
            <person name="Du Y."/>
            <person name="Li G."/>
            <person name="Sun F."/>
            <person name="Shao Z."/>
        </authorList>
    </citation>
    <scope>NUCLEOTIDE SEQUENCE [LARGE SCALE GENOMIC DNA]</scope>
    <source>
        <strain evidence="5 6">FHC16</strain>
    </source>
</reference>
<dbReference type="GO" id="GO:0008483">
    <property type="term" value="F:transaminase activity"/>
    <property type="evidence" value="ECO:0007669"/>
    <property type="project" value="UniProtKB-KW"/>
</dbReference>
<dbReference type="PANTHER" id="PTHR30244:SF34">
    <property type="entry name" value="DTDP-4-AMINO-4,6-DIDEOXYGALACTOSE TRANSAMINASE"/>
    <property type="match status" value="1"/>
</dbReference>
<protein>
    <submittedName>
        <fullName evidence="5">Pyridoxal phosphate-dependent aminotransferase</fullName>
    </submittedName>
</protein>
<comment type="caution">
    <text evidence="5">The sequence shown here is derived from an EMBL/GenBank/DDBJ whole genome shotgun (WGS) entry which is preliminary data.</text>
</comment>
<keyword evidence="5" id="KW-0032">Aminotransferase</keyword>
<gene>
    <name evidence="5" type="ORF">PK35_05135</name>
</gene>
<evidence type="ECO:0000313" key="5">
    <source>
        <dbReference type="EMBL" id="KJD34181.1"/>
    </source>
</evidence>
<dbReference type="InterPro" id="IPR015422">
    <property type="entry name" value="PyrdxlP-dep_Trfase_small"/>
</dbReference>
<dbReference type="PIRSF" id="PIRSF000390">
    <property type="entry name" value="PLP_StrS"/>
    <property type="match status" value="1"/>
</dbReference>
<dbReference type="SUPFAM" id="SSF53383">
    <property type="entry name" value="PLP-dependent transferases"/>
    <property type="match status" value="1"/>
</dbReference>
<dbReference type="STRING" id="1382798.PK35_05135"/>
<evidence type="ECO:0000256" key="2">
    <source>
        <dbReference type="PIRSR" id="PIRSR000390-1"/>
    </source>
</evidence>
<dbReference type="Gene3D" id="3.40.640.10">
    <property type="entry name" value="Type I PLP-dependent aspartate aminotransferase-like (Major domain)"/>
    <property type="match status" value="1"/>
</dbReference>
<dbReference type="InterPro" id="IPR015421">
    <property type="entry name" value="PyrdxlP-dep_Trfase_major"/>
</dbReference>
<evidence type="ECO:0000313" key="6">
    <source>
        <dbReference type="Proteomes" id="UP000032361"/>
    </source>
</evidence>
<dbReference type="GO" id="GO:0030170">
    <property type="term" value="F:pyridoxal phosphate binding"/>
    <property type="evidence" value="ECO:0007669"/>
    <property type="project" value="TreeGrafter"/>
</dbReference>
<evidence type="ECO:0000256" key="3">
    <source>
        <dbReference type="PIRSR" id="PIRSR000390-2"/>
    </source>
</evidence>
<dbReference type="InterPro" id="IPR015424">
    <property type="entry name" value="PyrdxlP-dep_Trfase"/>
</dbReference>
<sequence>MKLSEAQKAINELTYVKEAIKNNEISNYGNNLNIFKQQLETYFSKPNKIVLTNSGTAAIHLALIQLGINENDEVLCQSFTFSASANPICYQKAIPIFIDSEPETWNICPAHLERAIDNRLKLGHKPKAIIVVHSYGMPAKMDEIVKISEKYSIPIIEDAAGAFGSTFNNKHCGTFDEFGVISFNGNKIITTSGGGALICKMEEQQHRANVLATQAKANKPYYHHEELGYNYSMSNIVAGIGRAQMEVLDERILSRREMHKFYTETFKNIEGITVFKEPNNSFYSNHWLTCILIDSEKTGFTNEAFKKELEKHHIETRFLWKPLHLQPVFSNYPYYGNAISEQLFKSGLCLPSGSNLSNKDKDYIKSVIIDFISKK</sequence>
<organism evidence="5 6">
    <name type="scientific">Neotamlana nanhaiensis</name>
    <dbReference type="NCBI Taxonomy" id="1382798"/>
    <lineage>
        <taxon>Bacteria</taxon>
        <taxon>Pseudomonadati</taxon>
        <taxon>Bacteroidota</taxon>
        <taxon>Flavobacteriia</taxon>
        <taxon>Flavobacteriales</taxon>
        <taxon>Flavobacteriaceae</taxon>
        <taxon>Neotamlana</taxon>
    </lineage>
</organism>
<dbReference type="PATRIC" id="fig|1382798.3.peg.2203"/>
<proteinExistence type="inferred from homology"/>
<dbReference type="EMBL" id="JTDV01000002">
    <property type="protein sequence ID" value="KJD34181.1"/>
    <property type="molecule type" value="Genomic_DNA"/>
</dbReference>
<accession>A0A0D7W4X3</accession>